<dbReference type="Gene3D" id="3.40.50.1820">
    <property type="entry name" value="alpha/beta hydrolase"/>
    <property type="match status" value="1"/>
</dbReference>
<dbReference type="EMBL" id="JAWCUI010000045">
    <property type="protein sequence ID" value="KAL1892349.1"/>
    <property type="molecule type" value="Genomic_DNA"/>
</dbReference>
<protein>
    <recommendedName>
        <fullName evidence="3">AB hydrolase-1 domain-containing protein</fullName>
    </recommendedName>
</protein>
<evidence type="ECO:0000313" key="1">
    <source>
        <dbReference type="EMBL" id="KAL1892349.1"/>
    </source>
</evidence>
<dbReference type="SUPFAM" id="SSF53474">
    <property type="entry name" value="alpha/beta-Hydrolases"/>
    <property type="match status" value="1"/>
</dbReference>
<dbReference type="Proteomes" id="UP001583186">
    <property type="component" value="Unassembled WGS sequence"/>
</dbReference>
<organism evidence="1 2">
    <name type="scientific">Sporothrix stenoceras</name>
    <dbReference type="NCBI Taxonomy" id="5173"/>
    <lineage>
        <taxon>Eukaryota</taxon>
        <taxon>Fungi</taxon>
        <taxon>Dikarya</taxon>
        <taxon>Ascomycota</taxon>
        <taxon>Pezizomycotina</taxon>
        <taxon>Sordariomycetes</taxon>
        <taxon>Sordariomycetidae</taxon>
        <taxon>Ophiostomatales</taxon>
        <taxon>Ophiostomataceae</taxon>
        <taxon>Sporothrix</taxon>
    </lineage>
</organism>
<name>A0ABR3YWH2_9PEZI</name>
<evidence type="ECO:0000313" key="2">
    <source>
        <dbReference type="Proteomes" id="UP001583186"/>
    </source>
</evidence>
<comment type="caution">
    <text evidence="1">The sequence shown here is derived from an EMBL/GenBank/DDBJ whole genome shotgun (WGS) entry which is preliminary data.</text>
</comment>
<evidence type="ECO:0008006" key="3">
    <source>
        <dbReference type="Google" id="ProtNLM"/>
    </source>
</evidence>
<proteinExistence type="predicted"/>
<keyword evidence="2" id="KW-1185">Reference proteome</keyword>
<gene>
    <name evidence="1" type="ORF">Sste5346_007087</name>
</gene>
<reference evidence="1 2" key="1">
    <citation type="journal article" date="2024" name="IMA Fungus">
        <title>IMA Genome - F19 : A genome assembly and annotation guide to empower mycologists, including annotated draft genome sequences of Ceratocystis pirilliformis, Diaporthe australafricana, Fusarium ophioides, Paecilomyces lecythidis, and Sporothrix stenoceras.</title>
        <authorList>
            <person name="Aylward J."/>
            <person name="Wilson A.M."/>
            <person name="Visagie C.M."/>
            <person name="Spraker J."/>
            <person name="Barnes I."/>
            <person name="Buitendag C."/>
            <person name="Ceriani C."/>
            <person name="Del Mar Angel L."/>
            <person name="du Plessis D."/>
            <person name="Fuchs T."/>
            <person name="Gasser K."/>
            <person name="Kramer D."/>
            <person name="Li W."/>
            <person name="Munsamy K."/>
            <person name="Piso A."/>
            <person name="Price J.L."/>
            <person name="Sonnekus B."/>
            <person name="Thomas C."/>
            <person name="van der Nest A."/>
            <person name="van Dijk A."/>
            <person name="van Heerden A."/>
            <person name="van Vuuren N."/>
            <person name="Yilmaz N."/>
            <person name="Duong T.A."/>
            <person name="van der Merwe N.A."/>
            <person name="Wingfield M.J."/>
            <person name="Wingfield B.D."/>
        </authorList>
    </citation>
    <scope>NUCLEOTIDE SEQUENCE [LARGE SCALE GENOMIC DNA]</scope>
    <source>
        <strain evidence="1 2">CMW 5346</strain>
    </source>
</reference>
<dbReference type="InterPro" id="IPR029058">
    <property type="entry name" value="AB_hydrolase_fold"/>
</dbReference>
<accession>A0ABR3YWH2</accession>
<sequence length="377" mass="41082">MASASASAPGLYPGEVFETIAGFPTIYHYAPATTTQTPDATPKPLIVCVTGGLHLARVFYGGHAGAAPQDFLAHHLNQRGFGVLSLSYPTESNPPVMPLDAACVHFRVPDWGRQAAETTRRVVEAHSELKHAVVLISWSMGGRMVVPYAMEVRRLGLDVLQYISFAATPGLSSIRPLPPGMVCSPAGYFSVPMHVDAFWGQLKEMASRNGNRDSIPSDIYRREYAGATPIGLIGLGLRYDADTRLYVADEIRHEDDTRVLDVGAYPLPTALYPRSILDPSHALADRATWGFLLTYKLEALIAELGGLAKLRESEAAASRWQKVMDLVHNAPERLSRPMNGNHFFFIGEQSAAETAAAVENLIDDAVALQRELKGFLE</sequence>